<dbReference type="GO" id="GO:0032259">
    <property type="term" value="P:methylation"/>
    <property type="evidence" value="ECO:0007669"/>
    <property type="project" value="UniProtKB-KW"/>
</dbReference>
<dbReference type="PROSITE" id="PS51687">
    <property type="entry name" value="SAM_MT_RNA_M5U"/>
    <property type="match status" value="1"/>
</dbReference>
<feature type="binding site" evidence="4">
    <location>
        <position position="311"/>
    </location>
    <ligand>
        <name>S-adenosyl-L-methionine</name>
        <dbReference type="ChEBI" id="CHEBI:59789"/>
    </ligand>
</feature>
<dbReference type="EMBL" id="PFWS01000013">
    <property type="protein sequence ID" value="PJA47530.1"/>
    <property type="molecule type" value="Genomic_DNA"/>
</dbReference>
<dbReference type="SUPFAM" id="SSF53335">
    <property type="entry name" value="S-adenosyl-L-methionine-dependent methyltransferases"/>
    <property type="match status" value="1"/>
</dbReference>
<keyword evidence="3 4" id="KW-0949">S-adenosyl-L-methionine</keyword>
<keyword evidence="2 4" id="KW-0808">Transferase</keyword>
<feature type="binding site" evidence="4">
    <location>
        <position position="375"/>
    </location>
    <ligand>
        <name>S-adenosyl-L-methionine</name>
        <dbReference type="ChEBI" id="CHEBI:59789"/>
    </ligand>
</feature>
<organism evidence="5 6">
    <name type="scientific">Candidatus Uhrbacteria bacterium CG_4_9_14_3_um_filter_36_7</name>
    <dbReference type="NCBI Taxonomy" id="1975033"/>
    <lineage>
        <taxon>Bacteria</taxon>
        <taxon>Candidatus Uhriibacteriota</taxon>
    </lineage>
</organism>
<sequence length="446" mass="51396">MPPQKIISAIIDHLHSDGSGVFYHEGKSYRIYNTIPQEEIMAKIERKYKGIWRATLQKILCASVDRIEPTCPHASICGGCKWQHISYARQLEEKQQAIKNTFNNQGLICPLSHILACPSVFYYRNRMDYSFDYKGNLGLKQPGYWWSVISLNSCYLLSKDTEKILMSVRKWTHQTGLHFWDAKKHTGFFRSLIIREGKNTHERLVMLVTTRPENVSLSSVRVIFEELKQILKPYTHSFVWGINEKQNETSNPDEIIPINGNPWIEEKINNIRYRIYPNSFFQTNSLMAEKLQQTVIDACGDISGKTILDLYCGAGFFSLAFSKKAKKIIGIEIDDFSIKSARENAKLNHCKIDFFSGAVENFDWQTYKPDLVILDPPRAGLHPHVLKTIIQTLPQTIIYISCNYRRLVEELPAFLNTYKLTSLIALDLFPQTPHVEIVAKLELKSL</sequence>
<keyword evidence="1 4" id="KW-0489">Methyltransferase</keyword>
<evidence type="ECO:0000256" key="1">
    <source>
        <dbReference type="ARBA" id="ARBA00022603"/>
    </source>
</evidence>
<dbReference type="SUPFAM" id="SSF50249">
    <property type="entry name" value="Nucleic acid-binding proteins"/>
    <property type="match status" value="1"/>
</dbReference>
<evidence type="ECO:0000313" key="6">
    <source>
        <dbReference type="Proteomes" id="UP000229749"/>
    </source>
</evidence>
<name>A0A2M7XII0_9BACT</name>
<dbReference type="InterPro" id="IPR010280">
    <property type="entry name" value="U5_MeTrfase_fam"/>
</dbReference>
<proteinExistence type="inferred from homology"/>
<dbReference type="Pfam" id="PF05958">
    <property type="entry name" value="tRNA_U5-meth_tr"/>
    <property type="match status" value="1"/>
</dbReference>
<dbReference type="Gene3D" id="3.40.50.150">
    <property type="entry name" value="Vaccinia Virus protein VP39"/>
    <property type="match status" value="1"/>
</dbReference>
<feature type="binding site" evidence="4">
    <location>
        <position position="332"/>
    </location>
    <ligand>
        <name>S-adenosyl-L-methionine</name>
        <dbReference type="ChEBI" id="CHEBI:59789"/>
    </ligand>
</feature>
<dbReference type="Gene3D" id="2.40.50.140">
    <property type="entry name" value="Nucleic acid-binding proteins"/>
    <property type="match status" value="1"/>
</dbReference>
<dbReference type="PANTHER" id="PTHR11061">
    <property type="entry name" value="RNA M5U METHYLTRANSFERASE"/>
    <property type="match status" value="1"/>
</dbReference>
<comment type="similarity">
    <text evidence="4">Belongs to the class I-like SAM-binding methyltransferase superfamily. RNA M5U methyltransferase family.</text>
</comment>
<dbReference type="Proteomes" id="UP000229749">
    <property type="component" value="Unassembled WGS sequence"/>
</dbReference>
<dbReference type="InterPro" id="IPR029063">
    <property type="entry name" value="SAM-dependent_MTases_sf"/>
</dbReference>
<dbReference type="CDD" id="cd02440">
    <property type="entry name" value="AdoMet_MTases"/>
    <property type="match status" value="1"/>
</dbReference>
<gene>
    <name evidence="5" type="ORF">CO172_00895</name>
</gene>
<dbReference type="InterPro" id="IPR030391">
    <property type="entry name" value="MeTrfase_TrmA_CS"/>
</dbReference>
<dbReference type="InterPro" id="IPR012340">
    <property type="entry name" value="NA-bd_OB-fold"/>
</dbReference>
<reference evidence="6" key="1">
    <citation type="submission" date="2017-09" db="EMBL/GenBank/DDBJ databases">
        <title>Depth-based differentiation of microbial function through sediment-hosted aquifers and enrichment of novel symbionts in the deep terrestrial subsurface.</title>
        <authorList>
            <person name="Probst A.J."/>
            <person name="Ladd B."/>
            <person name="Jarett J.K."/>
            <person name="Geller-Mcgrath D.E."/>
            <person name="Sieber C.M.K."/>
            <person name="Emerson J.B."/>
            <person name="Anantharaman K."/>
            <person name="Thomas B.C."/>
            <person name="Malmstrom R."/>
            <person name="Stieglmeier M."/>
            <person name="Klingl A."/>
            <person name="Woyke T."/>
            <person name="Ryan C.M."/>
            <person name="Banfield J.F."/>
        </authorList>
    </citation>
    <scope>NUCLEOTIDE SEQUENCE [LARGE SCALE GENOMIC DNA]</scope>
</reference>
<dbReference type="PROSITE" id="PS01231">
    <property type="entry name" value="TRMA_2"/>
    <property type="match status" value="1"/>
</dbReference>
<dbReference type="AlphaFoldDB" id="A0A2M7XII0"/>
<dbReference type="Gene3D" id="2.40.50.1070">
    <property type="match status" value="1"/>
</dbReference>
<evidence type="ECO:0000256" key="3">
    <source>
        <dbReference type="ARBA" id="ARBA00022691"/>
    </source>
</evidence>
<feature type="active site" description="Nucleophile" evidence="4">
    <location>
        <position position="402"/>
    </location>
</feature>
<dbReference type="GO" id="GO:0006396">
    <property type="term" value="P:RNA processing"/>
    <property type="evidence" value="ECO:0007669"/>
    <property type="project" value="InterPro"/>
</dbReference>
<protein>
    <submittedName>
        <fullName evidence="5">23S rRNA (Uracil(1939)-C(5))-methyltransferase RlmD</fullName>
    </submittedName>
</protein>
<comment type="caution">
    <text evidence="5">The sequence shown here is derived from an EMBL/GenBank/DDBJ whole genome shotgun (WGS) entry which is preliminary data.</text>
</comment>
<dbReference type="NCBIfam" id="TIGR00479">
    <property type="entry name" value="rumA"/>
    <property type="match status" value="1"/>
</dbReference>
<feature type="binding site" evidence="4">
    <location>
        <position position="282"/>
    </location>
    <ligand>
        <name>S-adenosyl-L-methionine</name>
        <dbReference type="ChEBI" id="CHEBI:59789"/>
    </ligand>
</feature>
<evidence type="ECO:0000256" key="2">
    <source>
        <dbReference type="ARBA" id="ARBA00022679"/>
    </source>
</evidence>
<evidence type="ECO:0000313" key="5">
    <source>
        <dbReference type="EMBL" id="PJA47530.1"/>
    </source>
</evidence>
<accession>A0A2M7XII0</accession>
<dbReference type="PANTHER" id="PTHR11061:SF30">
    <property type="entry name" value="TRNA (URACIL(54)-C(5))-METHYLTRANSFERASE"/>
    <property type="match status" value="1"/>
</dbReference>
<evidence type="ECO:0000256" key="4">
    <source>
        <dbReference type="PROSITE-ProRule" id="PRU01024"/>
    </source>
</evidence>
<dbReference type="GO" id="GO:0008173">
    <property type="term" value="F:RNA methyltransferase activity"/>
    <property type="evidence" value="ECO:0007669"/>
    <property type="project" value="InterPro"/>
</dbReference>